<reference evidence="1" key="1">
    <citation type="submission" date="2021-03" db="EMBL/GenBank/DDBJ databases">
        <title>Draft genome sequence of rust myrtle Austropuccinia psidii MF-1, a brazilian biotype.</title>
        <authorList>
            <person name="Quecine M.C."/>
            <person name="Pachon D.M.R."/>
            <person name="Bonatelli M.L."/>
            <person name="Correr F.H."/>
            <person name="Franceschini L.M."/>
            <person name="Leite T.F."/>
            <person name="Margarido G.R.A."/>
            <person name="Almeida C.A."/>
            <person name="Ferrarezi J.A."/>
            <person name="Labate C.A."/>
        </authorList>
    </citation>
    <scope>NUCLEOTIDE SEQUENCE</scope>
    <source>
        <strain evidence="1">MF-1</strain>
    </source>
</reference>
<evidence type="ECO:0000313" key="2">
    <source>
        <dbReference type="Proteomes" id="UP000765509"/>
    </source>
</evidence>
<dbReference type="EMBL" id="AVOT02014456">
    <property type="protein sequence ID" value="MBW0497910.1"/>
    <property type="molecule type" value="Genomic_DNA"/>
</dbReference>
<evidence type="ECO:0000313" key="1">
    <source>
        <dbReference type="EMBL" id="MBW0497910.1"/>
    </source>
</evidence>
<comment type="caution">
    <text evidence="1">The sequence shown here is derived from an EMBL/GenBank/DDBJ whole genome shotgun (WGS) entry which is preliminary data.</text>
</comment>
<dbReference type="Proteomes" id="UP000765509">
    <property type="component" value="Unassembled WGS sequence"/>
</dbReference>
<organism evidence="1 2">
    <name type="scientific">Austropuccinia psidii MF-1</name>
    <dbReference type="NCBI Taxonomy" id="1389203"/>
    <lineage>
        <taxon>Eukaryota</taxon>
        <taxon>Fungi</taxon>
        <taxon>Dikarya</taxon>
        <taxon>Basidiomycota</taxon>
        <taxon>Pucciniomycotina</taxon>
        <taxon>Pucciniomycetes</taxon>
        <taxon>Pucciniales</taxon>
        <taxon>Sphaerophragmiaceae</taxon>
        <taxon>Austropuccinia</taxon>
    </lineage>
</organism>
<proteinExistence type="predicted"/>
<gene>
    <name evidence="1" type="ORF">O181_037625</name>
</gene>
<dbReference type="AlphaFoldDB" id="A0A9Q3D8I4"/>
<sequence length="132" mass="14694">MKPSVLILDMGTSELEWIGLPPNVTGPPTLVHLAISLCPEPVTISRCRNSIQERNSPDSQLEYPEVPSGLGASKTWNSFPKGQSFLLHENLLMLEANVPVGRHGFFPQSKSVTLKNLDLNVENNPLLWTYTW</sequence>
<name>A0A9Q3D8I4_9BASI</name>
<keyword evidence="2" id="KW-1185">Reference proteome</keyword>
<accession>A0A9Q3D8I4</accession>
<protein>
    <submittedName>
        <fullName evidence="1">Uncharacterized protein</fullName>
    </submittedName>
</protein>